<dbReference type="Proteomes" id="UP000309016">
    <property type="component" value="Chromosome"/>
</dbReference>
<dbReference type="PANTHER" id="PTHR30441:SF8">
    <property type="entry name" value="DUF748 DOMAIN-CONTAINING PROTEIN"/>
    <property type="match status" value="1"/>
</dbReference>
<dbReference type="KEGG" id="afla:FHG64_03745"/>
<dbReference type="AlphaFoldDB" id="A0A5B7WZU1"/>
<keyword evidence="2" id="KW-1133">Transmembrane helix</keyword>
<feature type="coiled-coil region" evidence="1">
    <location>
        <begin position="252"/>
        <end position="279"/>
    </location>
</feature>
<dbReference type="GO" id="GO:0090313">
    <property type="term" value="P:regulation of protein targeting to membrane"/>
    <property type="evidence" value="ECO:0007669"/>
    <property type="project" value="TreeGrafter"/>
</dbReference>
<evidence type="ECO:0008006" key="5">
    <source>
        <dbReference type="Google" id="ProtNLM"/>
    </source>
</evidence>
<evidence type="ECO:0000256" key="2">
    <source>
        <dbReference type="SAM" id="Phobius"/>
    </source>
</evidence>
<organism evidence="3 4">
    <name type="scientific">Antarcticibacterium flavum</name>
    <dbReference type="NCBI Taxonomy" id="2058175"/>
    <lineage>
        <taxon>Bacteria</taxon>
        <taxon>Pseudomonadati</taxon>
        <taxon>Bacteroidota</taxon>
        <taxon>Flavobacteriia</taxon>
        <taxon>Flavobacteriales</taxon>
        <taxon>Flavobacteriaceae</taxon>
        <taxon>Antarcticibacterium</taxon>
    </lineage>
</organism>
<dbReference type="GO" id="GO:0005886">
    <property type="term" value="C:plasma membrane"/>
    <property type="evidence" value="ECO:0007669"/>
    <property type="project" value="TreeGrafter"/>
</dbReference>
<evidence type="ECO:0000313" key="4">
    <source>
        <dbReference type="Proteomes" id="UP000309016"/>
    </source>
</evidence>
<evidence type="ECO:0000313" key="3">
    <source>
        <dbReference type="EMBL" id="QCY68577.1"/>
    </source>
</evidence>
<dbReference type="Pfam" id="PF05359">
    <property type="entry name" value="DUF748"/>
    <property type="match status" value="1"/>
</dbReference>
<dbReference type="InterPro" id="IPR052894">
    <property type="entry name" value="AsmA-related"/>
</dbReference>
<keyword evidence="1" id="KW-0175">Coiled coil</keyword>
<feature type="transmembrane region" description="Helical" evidence="2">
    <location>
        <begin position="12"/>
        <end position="32"/>
    </location>
</feature>
<keyword evidence="2" id="KW-0472">Membrane</keyword>
<protein>
    <recommendedName>
        <fullName evidence="5">Translocation/assembly module TamB</fullName>
    </recommendedName>
</protein>
<gene>
    <name evidence="3" type="ORF">FHG64_03745</name>
</gene>
<dbReference type="OrthoDB" id="9811276at2"/>
<dbReference type="EMBL" id="CP040812">
    <property type="protein sequence ID" value="QCY68577.1"/>
    <property type="molecule type" value="Genomic_DNA"/>
</dbReference>
<sequence>MKKFLRKFLKVLLWIIGSIITIILLVLLLIQIPAVQNFIKEEAVTFLEEKIETPVRIDRLEIGFPKKIILEGFYFEDQAGDTLAAGERLAVNINFYKLISSTVDIGSIELEGAVANISRNRDSVFNFDYIAEAFATDQPQDTTATMDISIGTIDLDRIRFTFNDAISKSEIDVNLHHLDTRIGTFDPDNMIYEIPSINVDGLVLRMDQGETDTAPTAAGIEETTKESPPLQLGLGSISLGNIDITFNSEEARINTAFTLQELQAEIEELQMQEEFASLSNLEVTGLKGSLLMAGTTEESSETTTTQDTTATAASGDWKVKLDNMQLQELAFKFKDENAPVQEEGINFMDLDLTGVNMDAEDFYYRQDSISGRINSFQLQDHSGLYIKQFETNFAYTGTSAYLRDLYLETPHTLLRDKIVLEYPSLESLEEDLGNALVDARLDNSRIGFQDILLFAPDLKDTNPFRSNPNAILRLDGAISGRVGDLTIDNFEASGIGNTQIAITGDITGLPDAENASYNLNINTFRTTAADINQFVPPGTIPDSIQLPETFSITGNFRGTAQNFNTNLDIQSSSGNAQIDANIDMRQENAEKYDANIALNEFDLGRLIMNDSIGELTLNIQAEGTGFDPATASATASGNIERAEYNSYIYRDLKFEGSMANGDLKAEAQMEDPNLDFGIVASGNFQGEYPSLQLEGNIHNVALDSLNLYAYPLRFEGNIVADLETADPDHLNGEIYLADLIVENGSQRFPLDTISLRSTASATIDSLVLESQFLRAKMEGDYQLTKIGPAISKTIAYYYDPTYPPDTTAAVADTAQAQQFSFNLRVNDDPILTQLMPDLELTQPLTISGRYNSTADSLTINGDIPRMRYMDYRIVNGDITVETRDNALAYEIIIDDVESPQLQLFHTELSGEIQDNTITYTLRIDDSAGDPHYRIAGDLETREGSSRVSLEIEDLLLNYDNWKIPEDNSITFGPNGVMANNFELSHNNQAIRINSRTQDPAAPMDIVFDSFQIETISAMISKDTLLAGGTINGDVVFNDLATSPQFTSELTVENFSFKRDTVGNLQIEVDNQTANTLQASVTLTGQNNNMNINGLYDTTEGGLDFNIDITQLHIESVQGFSFGNISDGEGYVSGNLRLEGTVDEPTVLGTWILMMWASQ</sequence>
<accession>A0A5B7WZU1</accession>
<dbReference type="PANTHER" id="PTHR30441">
    <property type="entry name" value="DUF748 DOMAIN-CONTAINING PROTEIN"/>
    <property type="match status" value="1"/>
</dbReference>
<dbReference type="RefSeq" id="WP_139065163.1">
    <property type="nucleotide sequence ID" value="NZ_CP040812.1"/>
</dbReference>
<keyword evidence="4" id="KW-1185">Reference proteome</keyword>
<reference evidence="3 4" key="1">
    <citation type="submission" date="2019-06" db="EMBL/GenBank/DDBJ databases">
        <title>Complete genome sequence of Antarcticibacterium flavum KCTC 52984T from an Antarctic marine sediment.</title>
        <authorList>
            <person name="Lee Y.M."/>
            <person name="Shin S.C."/>
        </authorList>
    </citation>
    <scope>NUCLEOTIDE SEQUENCE [LARGE SCALE GENOMIC DNA]</scope>
    <source>
        <strain evidence="3 4">KCTC 52984</strain>
    </source>
</reference>
<dbReference type="InterPro" id="IPR008023">
    <property type="entry name" value="DUF748"/>
</dbReference>
<keyword evidence="2" id="KW-0812">Transmembrane</keyword>
<evidence type="ECO:0000256" key="1">
    <source>
        <dbReference type="SAM" id="Coils"/>
    </source>
</evidence>
<name>A0A5B7WZU1_9FLAO</name>
<proteinExistence type="predicted"/>